<feature type="compositionally biased region" description="Polar residues" evidence="1">
    <location>
        <begin position="624"/>
        <end position="638"/>
    </location>
</feature>
<dbReference type="OrthoDB" id="2014201at2759"/>
<feature type="compositionally biased region" description="Basic and acidic residues" evidence="1">
    <location>
        <begin position="251"/>
        <end position="260"/>
    </location>
</feature>
<comment type="caution">
    <text evidence="2">The sequence shown here is derived from an EMBL/GenBank/DDBJ whole genome shotgun (WGS) entry which is preliminary data.</text>
</comment>
<accession>A0A9P6PFQ8</accession>
<feature type="region of interest" description="Disordered" evidence="1">
    <location>
        <begin position="191"/>
        <end position="300"/>
    </location>
</feature>
<feature type="region of interest" description="Disordered" evidence="1">
    <location>
        <begin position="90"/>
        <end position="131"/>
    </location>
</feature>
<organism evidence="2 3">
    <name type="scientific">Mortierella polycephala</name>
    <dbReference type="NCBI Taxonomy" id="41804"/>
    <lineage>
        <taxon>Eukaryota</taxon>
        <taxon>Fungi</taxon>
        <taxon>Fungi incertae sedis</taxon>
        <taxon>Mucoromycota</taxon>
        <taxon>Mortierellomycotina</taxon>
        <taxon>Mortierellomycetes</taxon>
        <taxon>Mortierellales</taxon>
        <taxon>Mortierellaceae</taxon>
        <taxon>Mortierella</taxon>
    </lineage>
</organism>
<keyword evidence="3" id="KW-1185">Reference proteome</keyword>
<dbReference type="AlphaFoldDB" id="A0A9P6PFQ8"/>
<feature type="compositionally biased region" description="Polar residues" evidence="1">
    <location>
        <begin position="217"/>
        <end position="246"/>
    </location>
</feature>
<feature type="region of interest" description="Disordered" evidence="1">
    <location>
        <begin position="368"/>
        <end position="399"/>
    </location>
</feature>
<name>A0A9P6PFQ8_9FUNG</name>
<reference evidence="2" key="1">
    <citation type="journal article" date="2020" name="Fungal Divers.">
        <title>Resolving the Mortierellaceae phylogeny through synthesis of multi-gene phylogenetics and phylogenomics.</title>
        <authorList>
            <person name="Vandepol N."/>
            <person name="Liber J."/>
            <person name="Desiro A."/>
            <person name="Na H."/>
            <person name="Kennedy M."/>
            <person name="Barry K."/>
            <person name="Grigoriev I.V."/>
            <person name="Miller A.N."/>
            <person name="O'Donnell K."/>
            <person name="Stajich J.E."/>
            <person name="Bonito G."/>
        </authorList>
    </citation>
    <scope>NUCLEOTIDE SEQUENCE</scope>
    <source>
        <strain evidence="2">KOD948</strain>
    </source>
</reference>
<feature type="compositionally biased region" description="Low complexity" evidence="1">
    <location>
        <begin position="262"/>
        <end position="295"/>
    </location>
</feature>
<evidence type="ECO:0000313" key="3">
    <source>
        <dbReference type="Proteomes" id="UP000726737"/>
    </source>
</evidence>
<feature type="compositionally biased region" description="Low complexity" evidence="1">
    <location>
        <begin position="205"/>
        <end position="216"/>
    </location>
</feature>
<feature type="compositionally biased region" description="Polar residues" evidence="1">
    <location>
        <begin position="34"/>
        <end position="55"/>
    </location>
</feature>
<dbReference type="Proteomes" id="UP000726737">
    <property type="component" value="Unassembled WGS sequence"/>
</dbReference>
<evidence type="ECO:0000313" key="2">
    <source>
        <dbReference type="EMBL" id="KAG0247184.1"/>
    </source>
</evidence>
<protein>
    <submittedName>
        <fullName evidence="2">Uncharacterized protein</fullName>
    </submittedName>
</protein>
<evidence type="ECO:0000256" key="1">
    <source>
        <dbReference type="SAM" id="MobiDB-lite"/>
    </source>
</evidence>
<feature type="region of interest" description="Disordered" evidence="1">
    <location>
        <begin position="583"/>
        <end position="677"/>
    </location>
</feature>
<gene>
    <name evidence="2" type="ORF">BG011_001895</name>
</gene>
<sequence>LRPSNGAGATDDGSVRIQTAGAGRGRSASRKTSSHTGWSQKTTSVVSGDTETGTVVQEARSGDKSSKQSSGVPKQQLAAAAGILGVAGTSAASEWTAQHSTSGTAERESSSATAKSDSATSATTKMTTPGSHRFVRTTVTTTIIRRKIVDGKVVSSTENTSSTGGETMFEIPAGPRSGSYFANKGRRVVTVNDSQETSRLATGRTSSNASTATTTNVQRTLATRQSTGSKSTVSERSTATLGSQQIARVDTPPRLHKVDQKTATTTTTTSFTNVGGQASKSEATSSEVTSSGSTTNVPVDPKQLAGMALYIDTKSLVLDRDDEEIAAKDADERQRRMNICEKEASTAAVAEAMGVLSKYPQATSRYAMRQTASNSSSNSKVSGHGTLYATDPNMPKEPQQVSASTASTTVNKGKGLKVKAVLAGESGDEDEMLYQEEDLDELEYFNERHTRASLPLGSPYMPSTPLASSHRYAYSTSGYSSRAGSLPTSRAGSRPTTPGPSTPSRFGPSTPKLIPKRPFELKQSAAQGFSIQPERRRTGEVDTGFSNYRIEWNLKELYGKRPRHWSAEEGEEYYDPYNALSTHGSMIDSDEDDGRMLELSTSDEDSEEEEQRLGQSFPKFGPEGSSNGTQAGKPSSSPGPGYTAGEDNDFTRESEFVIRGGKIARRRSSMALDQREL</sequence>
<proteinExistence type="predicted"/>
<feature type="region of interest" description="Disordered" evidence="1">
    <location>
        <begin position="1"/>
        <end position="76"/>
    </location>
</feature>
<feature type="compositionally biased region" description="Polar residues" evidence="1">
    <location>
        <begin position="191"/>
        <end position="204"/>
    </location>
</feature>
<feature type="compositionally biased region" description="Low complexity" evidence="1">
    <location>
        <begin position="502"/>
        <end position="511"/>
    </location>
</feature>
<feature type="non-terminal residue" evidence="2">
    <location>
        <position position="677"/>
    </location>
</feature>
<feature type="compositionally biased region" description="Polar residues" evidence="1">
    <location>
        <begin position="477"/>
        <end position="491"/>
    </location>
</feature>
<dbReference type="EMBL" id="JAAAJA010001547">
    <property type="protein sequence ID" value="KAG0247184.1"/>
    <property type="molecule type" value="Genomic_DNA"/>
</dbReference>
<feature type="compositionally biased region" description="Polar residues" evidence="1">
    <location>
        <begin position="90"/>
        <end position="104"/>
    </location>
</feature>
<feature type="region of interest" description="Disordered" evidence="1">
    <location>
        <begin position="477"/>
        <end position="515"/>
    </location>
</feature>
<feature type="compositionally biased region" description="Low complexity" evidence="1">
    <location>
        <begin position="110"/>
        <end position="128"/>
    </location>
</feature>
<feature type="compositionally biased region" description="Acidic residues" evidence="1">
    <location>
        <begin position="601"/>
        <end position="610"/>
    </location>
</feature>